<evidence type="ECO:0000313" key="3">
    <source>
        <dbReference type="Proteomes" id="UP000293347"/>
    </source>
</evidence>
<reference evidence="2 3" key="1">
    <citation type="submission" date="2019-02" db="EMBL/GenBank/DDBJ databases">
        <title>Pedobacter sp. RP-1-14 sp. nov., isolated from Arctic soil.</title>
        <authorList>
            <person name="Dahal R.H."/>
        </authorList>
    </citation>
    <scope>NUCLEOTIDE SEQUENCE [LARGE SCALE GENOMIC DNA]</scope>
    <source>
        <strain evidence="2 3">RP-1-14</strain>
    </source>
</reference>
<comment type="caution">
    <text evidence="2">The sequence shown here is derived from an EMBL/GenBank/DDBJ whole genome shotgun (WGS) entry which is preliminary data.</text>
</comment>
<dbReference type="RefSeq" id="WP_131597016.1">
    <property type="nucleotide sequence ID" value="NZ_SJSL01000004.1"/>
</dbReference>
<dbReference type="AlphaFoldDB" id="A0A4R0NHT6"/>
<gene>
    <name evidence="2" type="ORF">EZ437_15715</name>
</gene>
<dbReference type="Pfam" id="PF10861">
    <property type="entry name" value="DUF2784"/>
    <property type="match status" value="1"/>
</dbReference>
<dbReference type="EMBL" id="SJSL01000004">
    <property type="protein sequence ID" value="TCD00161.1"/>
    <property type="molecule type" value="Genomic_DNA"/>
</dbReference>
<keyword evidence="1" id="KW-0472">Membrane</keyword>
<keyword evidence="1" id="KW-0812">Transmembrane</keyword>
<dbReference type="InterPro" id="IPR021218">
    <property type="entry name" value="DUF2784"/>
</dbReference>
<evidence type="ECO:0000256" key="1">
    <source>
        <dbReference type="SAM" id="Phobius"/>
    </source>
</evidence>
<organism evidence="2 3">
    <name type="scientific">Pedobacter psychroterrae</name>
    <dbReference type="NCBI Taxonomy" id="2530453"/>
    <lineage>
        <taxon>Bacteria</taxon>
        <taxon>Pseudomonadati</taxon>
        <taxon>Bacteroidota</taxon>
        <taxon>Sphingobacteriia</taxon>
        <taxon>Sphingobacteriales</taxon>
        <taxon>Sphingobacteriaceae</taxon>
        <taxon>Pedobacter</taxon>
    </lineage>
</organism>
<keyword evidence="1" id="KW-1133">Transmembrane helix</keyword>
<dbReference type="Proteomes" id="UP000293347">
    <property type="component" value="Unassembled WGS sequence"/>
</dbReference>
<evidence type="ECO:0000313" key="2">
    <source>
        <dbReference type="EMBL" id="TCD00161.1"/>
    </source>
</evidence>
<keyword evidence="3" id="KW-1185">Reference proteome</keyword>
<sequence>MTGYLILDYLLTLLHLLIVGFNLLGWIWPATRRAHFIVVVVTASCWLLLGIWYGIGYCPLTDWQWQLKEHLGEQGLPNSFIKYMVDKVSPVAVYSDTIDTLTAGGFAIAAFMSVYLNFFRKKKRK</sequence>
<dbReference type="OrthoDB" id="9813998at2"/>
<feature type="transmembrane region" description="Helical" evidence="1">
    <location>
        <begin position="100"/>
        <end position="119"/>
    </location>
</feature>
<feature type="transmembrane region" description="Helical" evidence="1">
    <location>
        <begin position="6"/>
        <end position="28"/>
    </location>
</feature>
<accession>A0A4R0NHT6</accession>
<protein>
    <submittedName>
        <fullName evidence="2">DUF2784 family protein</fullName>
    </submittedName>
</protein>
<feature type="transmembrane region" description="Helical" evidence="1">
    <location>
        <begin position="35"/>
        <end position="55"/>
    </location>
</feature>
<proteinExistence type="predicted"/>
<name>A0A4R0NHT6_9SPHI</name>